<dbReference type="FunFam" id="3.30.1380.20:FF:000002">
    <property type="entry name" value="Trafficking protein particle complex subunit"/>
    <property type="match status" value="1"/>
</dbReference>
<dbReference type="GO" id="GO:1990072">
    <property type="term" value="C:TRAPPIII protein complex"/>
    <property type="evidence" value="ECO:0007669"/>
    <property type="project" value="TreeGrafter"/>
</dbReference>
<accession>A0A0N0RSR3</accession>
<evidence type="ECO:0000256" key="4">
    <source>
        <dbReference type="ARBA" id="ARBA00022824"/>
    </source>
</evidence>
<name>A0A0N0RSR3_9BASI</name>
<evidence type="ECO:0000313" key="10">
    <source>
        <dbReference type="Proteomes" id="UP000037751"/>
    </source>
</evidence>
<dbReference type="PANTHER" id="PTHR20902:SF0">
    <property type="entry name" value="TRAFFICKING PROTEIN PARTICLE COMPLEX SUBUNIT 5"/>
    <property type="match status" value="1"/>
</dbReference>
<evidence type="ECO:0000256" key="5">
    <source>
        <dbReference type="ARBA" id="ARBA00022892"/>
    </source>
</evidence>
<dbReference type="SUPFAM" id="SSF111126">
    <property type="entry name" value="Ligand-binding domain in the NO signalling and Golgi transport"/>
    <property type="match status" value="1"/>
</dbReference>
<dbReference type="GO" id="GO:1990070">
    <property type="term" value="C:TRAPPI protein complex"/>
    <property type="evidence" value="ECO:0007669"/>
    <property type="project" value="TreeGrafter"/>
</dbReference>
<dbReference type="EMBL" id="LGAV01000001">
    <property type="protein sequence ID" value="KOS16429.1"/>
    <property type="molecule type" value="Genomic_DNA"/>
</dbReference>
<dbReference type="GO" id="GO:0005783">
    <property type="term" value="C:endoplasmic reticulum"/>
    <property type="evidence" value="ECO:0007669"/>
    <property type="project" value="UniProtKB-SubCell"/>
</dbReference>
<dbReference type="CDD" id="cd14943">
    <property type="entry name" value="TRAPPC5_Trs31"/>
    <property type="match status" value="1"/>
</dbReference>
<evidence type="ECO:0000256" key="3">
    <source>
        <dbReference type="ARBA" id="ARBA00022448"/>
    </source>
</evidence>
<evidence type="ECO:0000256" key="8">
    <source>
        <dbReference type="SAM" id="MobiDB-lite"/>
    </source>
</evidence>
<proteinExistence type="inferred from homology"/>
<gene>
    <name evidence="9" type="ORF">Malapachy_3567</name>
</gene>
<comment type="caution">
    <text evidence="9">The sequence shown here is derived from an EMBL/GenBank/DDBJ whole genome shotgun (WGS) entry which is preliminary data.</text>
</comment>
<evidence type="ECO:0000256" key="2">
    <source>
        <dbReference type="ARBA" id="ARBA00006218"/>
    </source>
</evidence>
<comment type="subcellular location">
    <subcellularLocation>
        <location evidence="1">Endoplasmic reticulum</location>
    </subcellularLocation>
    <subcellularLocation>
        <location evidence="7">Golgi apparatus</location>
        <location evidence="7">cis-Golgi network</location>
    </subcellularLocation>
</comment>
<dbReference type="GO" id="GO:0006888">
    <property type="term" value="P:endoplasmic reticulum to Golgi vesicle-mediated transport"/>
    <property type="evidence" value="ECO:0007669"/>
    <property type="project" value="TreeGrafter"/>
</dbReference>
<dbReference type="Proteomes" id="UP000037751">
    <property type="component" value="Unassembled WGS sequence"/>
</dbReference>
<dbReference type="VEuPathDB" id="FungiDB:Malapachy_3567"/>
<dbReference type="PANTHER" id="PTHR20902">
    <property type="entry name" value="41-2 PROTEIN ANTIGEN-RELATED"/>
    <property type="match status" value="1"/>
</dbReference>
<reference evidence="9 10" key="1">
    <citation type="submission" date="2015-07" db="EMBL/GenBank/DDBJ databases">
        <title>Draft Genome Sequence of Malassezia furfur CBS1878 and Malassezia pachydermatis CBS1879.</title>
        <authorList>
            <person name="Triana S."/>
            <person name="Ohm R."/>
            <person name="Gonzalez A."/>
            <person name="DeCock H."/>
            <person name="Restrepo S."/>
            <person name="Celis A."/>
        </authorList>
    </citation>
    <scope>NUCLEOTIDE SEQUENCE [LARGE SCALE GENOMIC DNA]</scope>
    <source>
        <strain evidence="9 10">CBS 1879</strain>
    </source>
</reference>
<dbReference type="InterPro" id="IPR007194">
    <property type="entry name" value="TRAPP_component"/>
</dbReference>
<dbReference type="OrthoDB" id="10254842at2759"/>
<dbReference type="InterPro" id="IPR024096">
    <property type="entry name" value="NO_sig/Golgi_transp_ligand-bd"/>
</dbReference>
<evidence type="ECO:0000256" key="1">
    <source>
        <dbReference type="ARBA" id="ARBA00004240"/>
    </source>
</evidence>
<dbReference type="STRING" id="77020.A0A0N0RSR3"/>
<feature type="compositionally biased region" description="Polar residues" evidence="8">
    <location>
        <begin position="1"/>
        <end position="11"/>
    </location>
</feature>
<comment type="subunit">
    <text evidence="7">Part of the multisubunit TRAPP (transport protein particle) complex.</text>
</comment>
<dbReference type="GO" id="GO:1990071">
    <property type="term" value="C:TRAPPII protein complex"/>
    <property type="evidence" value="ECO:0007669"/>
    <property type="project" value="TreeGrafter"/>
</dbReference>
<evidence type="ECO:0000313" key="9">
    <source>
        <dbReference type="EMBL" id="KOS16429.1"/>
    </source>
</evidence>
<dbReference type="Gene3D" id="3.30.1380.20">
    <property type="entry name" value="Trafficking protein particle complex subunit 3"/>
    <property type="match status" value="1"/>
</dbReference>
<keyword evidence="5 7" id="KW-0931">ER-Golgi transport</keyword>
<keyword evidence="3 7" id="KW-0813">Transport</keyword>
<organism evidence="9 10">
    <name type="scientific">Malassezia pachydermatis</name>
    <dbReference type="NCBI Taxonomy" id="77020"/>
    <lineage>
        <taxon>Eukaryota</taxon>
        <taxon>Fungi</taxon>
        <taxon>Dikarya</taxon>
        <taxon>Basidiomycota</taxon>
        <taxon>Ustilaginomycotina</taxon>
        <taxon>Malasseziomycetes</taxon>
        <taxon>Malasseziales</taxon>
        <taxon>Malasseziaceae</taxon>
        <taxon>Malassezia</taxon>
    </lineage>
</organism>
<keyword evidence="4 7" id="KW-0256">Endoplasmic reticulum</keyword>
<dbReference type="PIRSF" id="PIRSF017479">
    <property type="entry name" value="TRAPP_I_complex_Trs31"/>
    <property type="match status" value="1"/>
</dbReference>
<feature type="region of interest" description="Disordered" evidence="8">
    <location>
        <begin position="1"/>
        <end position="50"/>
    </location>
</feature>
<evidence type="ECO:0000256" key="7">
    <source>
        <dbReference type="PIRNR" id="PIRNR017479"/>
    </source>
</evidence>
<dbReference type="GeneID" id="28729911"/>
<keyword evidence="6 7" id="KW-0333">Golgi apparatus</keyword>
<sequence>MATPFSATYSLQPPPASAAMSAASKEGSRRSSLAPTASVPDVLDRPRDKTRSVDVSRSALQYLFAEMVSYTQGRVSGISDFERLLSTMGRRVGVRFLAMTAHRTQLASNPKKPQRETRLLKTLLWLQSTFWKAVFGAQADSLERSTESDRSDEYMISTNTPLLSQGLSVPKEMEQLSVEAFTAGIMEGALDALGFPARVTAHSVPTEAYPYRTTILIKLDASVMEREAALGGP</sequence>
<dbReference type="RefSeq" id="XP_017994061.1">
    <property type="nucleotide sequence ID" value="XM_018138035.1"/>
</dbReference>
<protein>
    <recommendedName>
        <fullName evidence="7">Trafficking protein particle complex subunit</fullName>
    </recommendedName>
</protein>
<comment type="similarity">
    <text evidence="2 7">Belongs to the TRAPP small subunits family. BET3 subfamily.</text>
</comment>
<evidence type="ECO:0000256" key="6">
    <source>
        <dbReference type="ARBA" id="ARBA00023034"/>
    </source>
</evidence>
<dbReference type="InterPro" id="IPR016696">
    <property type="entry name" value="TRAPP-I_su5"/>
</dbReference>
<dbReference type="AlphaFoldDB" id="A0A0N0RSR3"/>
<keyword evidence="10" id="KW-1185">Reference proteome</keyword>
<dbReference type="Pfam" id="PF04051">
    <property type="entry name" value="TRAPP"/>
    <property type="match status" value="1"/>
</dbReference>